<evidence type="ECO:0000313" key="15">
    <source>
        <dbReference type="Proteomes" id="UP001501844"/>
    </source>
</evidence>
<comment type="subcellular location">
    <subcellularLocation>
        <location evidence="1">Cell membrane</location>
        <topology evidence="1">Single-pass membrane protein</topology>
    </subcellularLocation>
</comment>
<keyword evidence="15" id="KW-1185">Reference proteome</keyword>
<keyword evidence="5" id="KW-0732">Signal</keyword>
<evidence type="ECO:0000256" key="8">
    <source>
        <dbReference type="ARBA" id="ARBA00023315"/>
    </source>
</evidence>
<feature type="transmembrane region" description="Helical" evidence="13">
    <location>
        <begin position="78"/>
        <end position="96"/>
    </location>
</feature>
<protein>
    <recommendedName>
        <fullName evidence="11">Glycosyl-4,4'-diaponeurosporenoate acyltransferase</fullName>
    </recommendedName>
</protein>
<evidence type="ECO:0000256" key="9">
    <source>
        <dbReference type="ARBA" id="ARBA00023588"/>
    </source>
</evidence>
<reference evidence="15" key="1">
    <citation type="journal article" date="2019" name="Int. J. Syst. Evol. Microbiol.">
        <title>The Global Catalogue of Microorganisms (GCM) 10K type strain sequencing project: providing services to taxonomists for standard genome sequencing and annotation.</title>
        <authorList>
            <consortium name="The Broad Institute Genomics Platform"/>
            <consortium name="The Broad Institute Genome Sequencing Center for Infectious Disease"/>
            <person name="Wu L."/>
            <person name="Ma J."/>
        </authorList>
    </citation>
    <scope>NUCLEOTIDE SEQUENCE [LARGE SCALE GENOMIC DNA]</scope>
    <source>
        <strain evidence="15">JCM 17917</strain>
    </source>
</reference>
<keyword evidence="6 13" id="KW-1133">Transmembrane helix</keyword>
<organism evidence="14 15">
    <name type="scientific">Nibribacter koreensis</name>
    <dbReference type="NCBI Taxonomy" id="1084519"/>
    <lineage>
        <taxon>Bacteria</taxon>
        <taxon>Pseudomonadati</taxon>
        <taxon>Bacteroidota</taxon>
        <taxon>Cytophagia</taxon>
        <taxon>Cytophagales</taxon>
        <taxon>Hymenobacteraceae</taxon>
        <taxon>Nibribacter</taxon>
    </lineage>
</organism>
<evidence type="ECO:0000256" key="13">
    <source>
        <dbReference type="SAM" id="Phobius"/>
    </source>
</evidence>
<dbReference type="Proteomes" id="UP001501844">
    <property type="component" value="Unassembled WGS sequence"/>
</dbReference>
<evidence type="ECO:0000256" key="4">
    <source>
        <dbReference type="ARBA" id="ARBA00022692"/>
    </source>
</evidence>
<proteinExistence type="inferred from homology"/>
<evidence type="ECO:0000256" key="10">
    <source>
        <dbReference type="ARBA" id="ARBA00023603"/>
    </source>
</evidence>
<comment type="pathway">
    <text evidence="9">Carotenoid biosynthesis; staphyloxanthin biosynthesis; staphyloxanthin from farnesyl diphosphate: step 5/5.</text>
</comment>
<comment type="caution">
    <text evidence="14">The sequence shown here is derived from an EMBL/GenBank/DDBJ whole genome shotgun (WGS) entry which is preliminary data.</text>
</comment>
<name>A0ABP8FAN9_9BACT</name>
<accession>A0ABP8FAN9</accession>
<evidence type="ECO:0000256" key="11">
    <source>
        <dbReference type="ARBA" id="ARBA00023667"/>
    </source>
</evidence>
<comment type="function">
    <text evidence="12">Catalyzes the acylation of glycosyl-4,4'-diaponeurosporenoate, i.e. the esterification of glucose at the C6'' position with the carboxyl group of the C(15) fatty acid 12-methyltetradecanoic acid, to yield staphyloxanthin. This is the last step in the biosynthesis of this orange pigment, present in most staphylococci strains.</text>
</comment>
<evidence type="ECO:0000256" key="3">
    <source>
        <dbReference type="ARBA" id="ARBA00022679"/>
    </source>
</evidence>
<evidence type="ECO:0000256" key="6">
    <source>
        <dbReference type="ARBA" id="ARBA00022989"/>
    </source>
</evidence>
<keyword evidence="7 13" id="KW-0472">Membrane</keyword>
<evidence type="ECO:0000313" key="14">
    <source>
        <dbReference type="EMBL" id="GAA4299173.1"/>
    </source>
</evidence>
<sequence>MTCVFIFTETLKSDLSSGYYREKKWERNGKLYENLGINFFRKVLVWIGWEKLNKKSNPVKNDPQDLNLLEYRTKQSELGHLIILFVVFGFSLFVAIEYGAKEAIWLIALNIILNLYPILLQRYNRPRIQKAIRVSNSREKRLSKTV</sequence>
<feature type="transmembrane region" description="Helical" evidence="13">
    <location>
        <begin position="102"/>
        <end position="120"/>
    </location>
</feature>
<dbReference type="Pfam" id="PF18927">
    <property type="entry name" value="CrtO"/>
    <property type="match status" value="1"/>
</dbReference>
<keyword evidence="2" id="KW-1003">Cell membrane</keyword>
<dbReference type="InterPro" id="IPR044021">
    <property type="entry name" value="CrtO"/>
</dbReference>
<keyword evidence="3" id="KW-0808">Transferase</keyword>
<keyword evidence="8" id="KW-0012">Acyltransferase</keyword>
<evidence type="ECO:0000256" key="7">
    <source>
        <dbReference type="ARBA" id="ARBA00023136"/>
    </source>
</evidence>
<evidence type="ECO:0000256" key="2">
    <source>
        <dbReference type="ARBA" id="ARBA00022475"/>
    </source>
</evidence>
<keyword evidence="4 13" id="KW-0812">Transmembrane</keyword>
<gene>
    <name evidence="14" type="ORF">GCM10023183_08110</name>
</gene>
<dbReference type="EMBL" id="BAABGX010000001">
    <property type="protein sequence ID" value="GAA4299173.1"/>
    <property type="molecule type" value="Genomic_DNA"/>
</dbReference>
<evidence type="ECO:0000256" key="12">
    <source>
        <dbReference type="ARBA" id="ARBA00025324"/>
    </source>
</evidence>
<comment type="similarity">
    <text evidence="10">Belongs to the acyltransferase CrtO family.</text>
</comment>
<evidence type="ECO:0000256" key="5">
    <source>
        <dbReference type="ARBA" id="ARBA00022729"/>
    </source>
</evidence>
<evidence type="ECO:0000256" key="1">
    <source>
        <dbReference type="ARBA" id="ARBA00004162"/>
    </source>
</evidence>